<evidence type="ECO:0000256" key="4">
    <source>
        <dbReference type="ARBA" id="ARBA00022989"/>
    </source>
</evidence>
<evidence type="ECO:0000256" key="3">
    <source>
        <dbReference type="ARBA" id="ARBA00022692"/>
    </source>
</evidence>
<keyword evidence="8" id="KW-1185">Reference proteome</keyword>
<dbReference type="InterPro" id="IPR050367">
    <property type="entry name" value="APC_superfamily"/>
</dbReference>
<proteinExistence type="predicted"/>
<dbReference type="EMBL" id="BMHA01000002">
    <property type="protein sequence ID" value="GGI03665.1"/>
    <property type="molecule type" value="Genomic_DNA"/>
</dbReference>
<keyword evidence="4 6" id="KW-1133">Transmembrane helix</keyword>
<feature type="transmembrane region" description="Helical" evidence="6">
    <location>
        <begin position="347"/>
        <end position="367"/>
    </location>
</feature>
<comment type="subcellular location">
    <subcellularLocation>
        <location evidence="1">Cell membrane</location>
        <topology evidence="1">Multi-pass membrane protein</topology>
    </subcellularLocation>
</comment>
<gene>
    <name evidence="7" type="ORF">GCM10011354_05170</name>
</gene>
<evidence type="ECO:0000256" key="6">
    <source>
        <dbReference type="SAM" id="Phobius"/>
    </source>
</evidence>
<dbReference type="Gene3D" id="1.20.1740.10">
    <property type="entry name" value="Amino acid/polyamine transporter I"/>
    <property type="match status" value="1"/>
</dbReference>
<dbReference type="PANTHER" id="PTHR42770">
    <property type="entry name" value="AMINO ACID TRANSPORTER-RELATED"/>
    <property type="match status" value="1"/>
</dbReference>
<reference evidence="7" key="1">
    <citation type="journal article" date="2014" name="Int. J. Syst. Evol. Microbiol.">
        <title>Complete genome sequence of Corynebacterium casei LMG S-19264T (=DSM 44701T), isolated from a smear-ripened cheese.</title>
        <authorList>
            <consortium name="US DOE Joint Genome Institute (JGI-PGF)"/>
            <person name="Walter F."/>
            <person name="Albersmeier A."/>
            <person name="Kalinowski J."/>
            <person name="Ruckert C."/>
        </authorList>
    </citation>
    <scope>NUCLEOTIDE SEQUENCE</scope>
    <source>
        <strain evidence="7">CGMCC 1.14988</strain>
    </source>
</reference>
<reference evidence="7" key="2">
    <citation type="submission" date="2020-09" db="EMBL/GenBank/DDBJ databases">
        <authorList>
            <person name="Sun Q."/>
            <person name="Zhou Y."/>
        </authorList>
    </citation>
    <scope>NUCLEOTIDE SEQUENCE</scope>
    <source>
        <strain evidence="7">CGMCC 1.14988</strain>
    </source>
</reference>
<keyword evidence="5 6" id="KW-0472">Membrane</keyword>
<feature type="transmembrane region" description="Helical" evidence="6">
    <location>
        <begin position="443"/>
        <end position="462"/>
    </location>
</feature>
<evidence type="ECO:0000313" key="7">
    <source>
        <dbReference type="EMBL" id="GGI03665.1"/>
    </source>
</evidence>
<dbReference type="RefSeq" id="WP_205745339.1">
    <property type="nucleotide sequence ID" value="NZ_BMHA01000002.1"/>
</dbReference>
<feature type="transmembrane region" description="Helical" evidence="6">
    <location>
        <begin position="419"/>
        <end position="437"/>
    </location>
</feature>
<dbReference type="Pfam" id="PF13520">
    <property type="entry name" value="AA_permease_2"/>
    <property type="match status" value="1"/>
</dbReference>
<dbReference type="GO" id="GO:0022857">
    <property type="term" value="F:transmembrane transporter activity"/>
    <property type="evidence" value="ECO:0007669"/>
    <property type="project" value="InterPro"/>
</dbReference>
<dbReference type="AlphaFoldDB" id="A0A8J3ABV8"/>
<protein>
    <submittedName>
        <fullName evidence="7">Amino acid permease</fullName>
    </submittedName>
</protein>
<feature type="transmembrane region" description="Helical" evidence="6">
    <location>
        <begin position="176"/>
        <end position="199"/>
    </location>
</feature>
<evidence type="ECO:0000256" key="5">
    <source>
        <dbReference type="ARBA" id="ARBA00023136"/>
    </source>
</evidence>
<dbReference type="Proteomes" id="UP000650511">
    <property type="component" value="Unassembled WGS sequence"/>
</dbReference>
<dbReference type="PIRSF" id="PIRSF006060">
    <property type="entry name" value="AA_transporter"/>
    <property type="match status" value="1"/>
</dbReference>
<feature type="transmembrane region" description="Helical" evidence="6">
    <location>
        <begin position="211"/>
        <end position="233"/>
    </location>
</feature>
<feature type="transmembrane region" description="Helical" evidence="6">
    <location>
        <begin position="373"/>
        <end position="398"/>
    </location>
</feature>
<dbReference type="InterPro" id="IPR002293">
    <property type="entry name" value="AA/rel_permease1"/>
</dbReference>
<organism evidence="7 8">
    <name type="scientific">Egicoccus halophilus</name>
    <dbReference type="NCBI Taxonomy" id="1670830"/>
    <lineage>
        <taxon>Bacteria</taxon>
        <taxon>Bacillati</taxon>
        <taxon>Actinomycetota</taxon>
        <taxon>Nitriliruptoria</taxon>
        <taxon>Egicoccales</taxon>
        <taxon>Egicoccaceae</taxon>
        <taxon>Egicoccus</taxon>
    </lineage>
</organism>
<sequence length="486" mass="51719">MNNPADSHGATASSPDKLLHDAVGFPTALATAVGLIIASSVLLTATTGFGAGGWVFAFAILIAYVLMVFQSMSFSEAAGMMPLAGSVYDYISAGLGRFLGVTGTLVAYLVVHIFAGTAETASAGLFASVNFPFLEGLSPENSWVVGVGLLLIFGVINAVGVRVYGAVEVVLTAVMWLTLVVFGLLGVLRAATVATSGFFGESFVGTDLTAILSMVGLAMFLFVGVEFVTPLASELREPARSIPRAMFIGLTAVAASMVLYGVGVLRHVENVELEPGVLMFDTPVPIPIFAESVLGTFGRWWLAIAVLFAAAATINTLLAGIPRILYGMAKDNAFPPVFAWLHPRFKTPWAGIALAVVIPAVHAIVIQGDIDSIIVLILAAVCAWLFAYILVNISVMVLRSRRPDLARPFRSPFFPVPQVLATVGMLVTIWYIAPPGIERSDVFVRFFGMLGIVAVFAAWQTIVKTKKPMFEPVDPEEFVREELGRA</sequence>
<dbReference type="GO" id="GO:0005886">
    <property type="term" value="C:plasma membrane"/>
    <property type="evidence" value="ECO:0007669"/>
    <property type="project" value="UniProtKB-SubCell"/>
</dbReference>
<name>A0A8J3ABV8_9ACTN</name>
<feature type="transmembrane region" description="Helical" evidence="6">
    <location>
        <begin position="143"/>
        <end position="164"/>
    </location>
</feature>
<comment type="caution">
    <text evidence="7">The sequence shown here is derived from an EMBL/GenBank/DDBJ whole genome shotgun (WGS) entry which is preliminary data.</text>
</comment>
<dbReference type="PANTHER" id="PTHR42770:SF12">
    <property type="entry name" value="AMINO ACID TRANSPORTER"/>
    <property type="match status" value="1"/>
</dbReference>
<accession>A0A8J3ABV8</accession>
<evidence type="ECO:0000256" key="1">
    <source>
        <dbReference type="ARBA" id="ARBA00004651"/>
    </source>
</evidence>
<evidence type="ECO:0000313" key="8">
    <source>
        <dbReference type="Proteomes" id="UP000650511"/>
    </source>
</evidence>
<feature type="transmembrane region" description="Helical" evidence="6">
    <location>
        <begin position="300"/>
        <end position="326"/>
    </location>
</feature>
<feature type="transmembrane region" description="Helical" evidence="6">
    <location>
        <begin position="51"/>
        <end position="69"/>
    </location>
</feature>
<feature type="transmembrane region" description="Helical" evidence="6">
    <location>
        <begin position="245"/>
        <end position="265"/>
    </location>
</feature>
<keyword evidence="3 6" id="KW-0812">Transmembrane</keyword>
<feature type="transmembrane region" description="Helical" evidence="6">
    <location>
        <begin position="23"/>
        <end position="45"/>
    </location>
</feature>
<evidence type="ECO:0000256" key="2">
    <source>
        <dbReference type="ARBA" id="ARBA00022475"/>
    </source>
</evidence>
<keyword evidence="2" id="KW-1003">Cell membrane</keyword>